<evidence type="ECO:0000313" key="7">
    <source>
        <dbReference type="Proteomes" id="UP001497623"/>
    </source>
</evidence>
<feature type="compositionally biased region" description="Low complexity" evidence="3">
    <location>
        <begin position="303"/>
        <end position="313"/>
    </location>
</feature>
<feature type="region of interest" description="Disordered" evidence="3">
    <location>
        <begin position="115"/>
        <end position="236"/>
    </location>
</feature>
<dbReference type="AlphaFoldDB" id="A0AAV2QZ46"/>
<dbReference type="Proteomes" id="UP001497623">
    <property type="component" value="Unassembled WGS sequence"/>
</dbReference>
<feature type="compositionally biased region" description="Polar residues" evidence="3">
    <location>
        <begin position="618"/>
        <end position="664"/>
    </location>
</feature>
<reference evidence="6 7" key="1">
    <citation type="submission" date="2024-05" db="EMBL/GenBank/DDBJ databases">
        <authorList>
            <person name="Wallberg A."/>
        </authorList>
    </citation>
    <scope>NUCLEOTIDE SEQUENCE [LARGE SCALE GENOMIC DNA]</scope>
</reference>
<dbReference type="GO" id="GO:0008270">
    <property type="term" value="F:zinc ion binding"/>
    <property type="evidence" value="ECO:0007669"/>
    <property type="project" value="UniProtKB-KW"/>
</dbReference>
<feature type="region of interest" description="Disordered" evidence="3">
    <location>
        <begin position="477"/>
        <end position="534"/>
    </location>
</feature>
<evidence type="ECO:0000256" key="1">
    <source>
        <dbReference type="ARBA" id="ARBA00023242"/>
    </source>
</evidence>
<keyword evidence="1" id="KW-0539">Nucleus</keyword>
<sequence length="675" mass="73512">MGADQQFCLRWNNFHTNITSAFESLRDDEDFVDITLASEGKQIKAHKMVLSACSPYFRSLLKGNPCQHPIVFLKDVTFANLTSILDFMYHGEVNVSHNELATFLKTAEALKVRGLAEDEKKKESEGYNEASSPPPPRDPPDPGSPRPGEEANSAPDTHTSDSPPPKRQRRRSGASIQSADDTNETVLSEARESSVKNEPQDFNEDEADMLIHSDNQDLIKHDTEENNSEERNFGLSESVTISRSQAAMQQLQESFGSFLPGMGQSPGFLPHGATDMPRPPPYSMEGVQGLPPGISALPGPSMSQGAASQDASQGDGGSSGEEANVCRFCWKVCSNRYNLKKHERDLHFNRGAKFNCDQCNRQYSSLNSLQVHRSNAHPTGVQRRRIHSLMQQSDLHMSAPQSPLKDHHISSQPHQTQDLQRNLKSETVPYRIHSLPLKVFDVEDFESNTEPAHRESATNDSARPVGLTQEMRNTISQRGSLPINDRESGDNHGRGSISRGIVGNSTGVSFSPGSLGSFSGSPTSINSPSVPVNTERGVGTSVVNSSGEQHSSPVTCNRLYSTGEEQNRNKAEVVDLSEGSMSNLGLGMWSSQGGSVSRELVNSSSRNSVFGSISTIHHVGSNNTNDPVRVSSPAQSGSLDHGSKMSSNSTLYSGQSPSTDTSNDLPFYMRNLTTL</sequence>
<evidence type="ECO:0000256" key="3">
    <source>
        <dbReference type="SAM" id="MobiDB-lite"/>
    </source>
</evidence>
<evidence type="ECO:0000256" key="2">
    <source>
        <dbReference type="PROSITE-ProRule" id="PRU00042"/>
    </source>
</evidence>
<feature type="compositionally biased region" description="Low complexity" evidence="3">
    <location>
        <begin position="507"/>
        <end position="524"/>
    </location>
</feature>
<feature type="region of interest" description="Disordered" evidence="3">
    <location>
        <begin position="394"/>
        <end position="420"/>
    </location>
</feature>
<dbReference type="CDD" id="cd18315">
    <property type="entry name" value="BTB_POZ_BAB-like"/>
    <property type="match status" value="1"/>
</dbReference>
<dbReference type="GO" id="GO:0003006">
    <property type="term" value="P:developmental process involved in reproduction"/>
    <property type="evidence" value="ECO:0007669"/>
    <property type="project" value="UniProtKB-ARBA"/>
</dbReference>
<dbReference type="Gene3D" id="3.30.710.10">
    <property type="entry name" value="Potassium Channel Kv1.1, Chain A"/>
    <property type="match status" value="1"/>
</dbReference>
<feature type="non-terminal residue" evidence="6">
    <location>
        <position position="675"/>
    </location>
</feature>
<dbReference type="InterPro" id="IPR051095">
    <property type="entry name" value="Dros_DevTransReg"/>
</dbReference>
<dbReference type="InterPro" id="IPR000210">
    <property type="entry name" value="BTB/POZ_dom"/>
</dbReference>
<feature type="region of interest" description="Disordered" evidence="3">
    <location>
        <begin position="618"/>
        <end position="667"/>
    </location>
</feature>
<keyword evidence="2" id="KW-0479">Metal-binding</keyword>
<feature type="compositionally biased region" description="Pro residues" evidence="3">
    <location>
        <begin position="132"/>
        <end position="145"/>
    </location>
</feature>
<dbReference type="GO" id="GO:0006357">
    <property type="term" value="P:regulation of transcription by RNA polymerase II"/>
    <property type="evidence" value="ECO:0007669"/>
    <property type="project" value="TreeGrafter"/>
</dbReference>
<feature type="compositionally biased region" description="Polar residues" evidence="3">
    <location>
        <begin position="410"/>
        <end position="420"/>
    </location>
</feature>
<feature type="region of interest" description="Disordered" evidence="3">
    <location>
        <begin position="286"/>
        <end position="320"/>
    </location>
</feature>
<feature type="domain" description="C2H2-type" evidence="5">
    <location>
        <begin position="354"/>
        <end position="377"/>
    </location>
</feature>
<dbReference type="PANTHER" id="PTHR23110">
    <property type="entry name" value="BTB DOMAIN TRANSCRIPTION FACTOR"/>
    <property type="match status" value="1"/>
</dbReference>
<dbReference type="PROSITE" id="PS50097">
    <property type="entry name" value="BTB"/>
    <property type="match status" value="1"/>
</dbReference>
<keyword evidence="7" id="KW-1185">Reference proteome</keyword>
<organism evidence="6 7">
    <name type="scientific">Meganyctiphanes norvegica</name>
    <name type="common">Northern krill</name>
    <name type="synonym">Thysanopoda norvegica</name>
    <dbReference type="NCBI Taxonomy" id="48144"/>
    <lineage>
        <taxon>Eukaryota</taxon>
        <taxon>Metazoa</taxon>
        <taxon>Ecdysozoa</taxon>
        <taxon>Arthropoda</taxon>
        <taxon>Crustacea</taxon>
        <taxon>Multicrustacea</taxon>
        <taxon>Malacostraca</taxon>
        <taxon>Eumalacostraca</taxon>
        <taxon>Eucarida</taxon>
        <taxon>Euphausiacea</taxon>
        <taxon>Euphausiidae</taxon>
        <taxon>Meganyctiphanes</taxon>
    </lineage>
</organism>
<dbReference type="SUPFAM" id="SSF54695">
    <property type="entry name" value="POZ domain"/>
    <property type="match status" value="1"/>
</dbReference>
<gene>
    <name evidence="6" type="ORF">MNOR_LOCUS18890</name>
</gene>
<name>A0AAV2QZ46_MEGNR</name>
<dbReference type="InterPro" id="IPR011333">
    <property type="entry name" value="SKP1/BTB/POZ_sf"/>
</dbReference>
<dbReference type="SMART" id="SM00225">
    <property type="entry name" value="BTB"/>
    <property type="match status" value="1"/>
</dbReference>
<dbReference type="InterPro" id="IPR013087">
    <property type="entry name" value="Znf_C2H2_type"/>
</dbReference>
<keyword evidence="2" id="KW-0862">Zinc</keyword>
<dbReference type="Pfam" id="PF00651">
    <property type="entry name" value="BTB"/>
    <property type="match status" value="1"/>
</dbReference>
<evidence type="ECO:0000313" key="6">
    <source>
        <dbReference type="EMBL" id="CAL4108450.1"/>
    </source>
</evidence>
<dbReference type="SUPFAM" id="SSF57667">
    <property type="entry name" value="beta-beta-alpha zinc fingers"/>
    <property type="match status" value="1"/>
</dbReference>
<evidence type="ECO:0000259" key="5">
    <source>
        <dbReference type="PROSITE" id="PS50157"/>
    </source>
</evidence>
<accession>A0AAV2QZ46</accession>
<feature type="compositionally biased region" description="Polar residues" evidence="3">
    <location>
        <begin position="174"/>
        <end position="186"/>
    </location>
</feature>
<dbReference type="GO" id="GO:0048513">
    <property type="term" value="P:animal organ development"/>
    <property type="evidence" value="ECO:0007669"/>
    <property type="project" value="UniProtKB-ARBA"/>
</dbReference>
<keyword evidence="2" id="KW-0863">Zinc-finger</keyword>
<dbReference type="EMBL" id="CAXKWB010013766">
    <property type="protein sequence ID" value="CAL4108450.1"/>
    <property type="molecule type" value="Genomic_DNA"/>
</dbReference>
<evidence type="ECO:0000259" key="4">
    <source>
        <dbReference type="PROSITE" id="PS50097"/>
    </source>
</evidence>
<dbReference type="GO" id="GO:0048666">
    <property type="term" value="P:neuron development"/>
    <property type="evidence" value="ECO:0007669"/>
    <property type="project" value="UniProtKB-ARBA"/>
</dbReference>
<feature type="compositionally biased region" description="Basic and acidic residues" evidence="3">
    <location>
        <begin position="484"/>
        <end position="493"/>
    </location>
</feature>
<feature type="compositionally biased region" description="Basic and acidic residues" evidence="3">
    <location>
        <begin position="209"/>
        <end position="232"/>
    </location>
</feature>
<dbReference type="PROSITE" id="PS50157">
    <property type="entry name" value="ZINC_FINGER_C2H2_2"/>
    <property type="match status" value="1"/>
</dbReference>
<protein>
    <recommendedName>
        <fullName evidence="8">Broad-complex</fullName>
    </recommendedName>
</protein>
<feature type="domain" description="BTB" evidence="4">
    <location>
        <begin position="32"/>
        <end position="97"/>
    </location>
</feature>
<dbReference type="SMART" id="SM00355">
    <property type="entry name" value="ZnF_C2H2"/>
    <property type="match status" value="2"/>
</dbReference>
<feature type="compositionally biased region" description="Basic and acidic residues" evidence="3">
    <location>
        <begin position="189"/>
        <end position="199"/>
    </location>
</feature>
<dbReference type="GO" id="GO:0005634">
    <property type="term" value="C:nucleus"/>
    <property type="evidence" value="ECO:0007669"/>
    <property type="project" value="TreeGrafter"/>
</dbReference>
<comment type="caution">
    <text evidence="6">The sequence shown here is derived from an EMBL/GenBank/DDBJ whole genome shotgun (WGS) entry which is preliminary data.</text>
</comment>
<proteinExistence type="predicted"/>
<evidence type="ECO:0008006" key="8">
    <source>
        <dbReference type="Google" id="ProtNLM"/>
    </source>
</evidence>
<dbReference type="PANTHER" id="PTHR23110:SF99">
    <property type="entry name" value="BROAD-COMPLEX CORE PROTEIN ISOFORM 6"/>
    <property type="match status" value="1"/>
</dbReference>
<dbReference type="InterPro" id="IPR036236">
    <property type="entry name" value="Znf_C2H2_sf"/>
</dbReference>
<dbReference type="PROSITE" id="PS00028">
    <property type="entry name" value="ZINC_FINGER_C2H2_1"/>
    <property type="match status" value="2"/>
</dbReference>
<feature type="compositionally biased region" description="Basic and acidic residues" evidence="3">
    <location>
        <begin position="115"/>
        <end position="125"/>
    </location>
</feature>
<dbReference type="Gene3D" id="3.30.160.60">
    <property type="entry name" value="Classic Zinc Finger"/>
    <property type="match status" value="1"/>
</dbReference>